<keyword evidence="1" id="KW-0472">Membrane</keyword>
<evidence type="ECO:0000313" key="2">
    <source>
        <dbReference type="EMBL" id="GER46055.1"/>
    </source>
</evidence>
<name>A0A5A7QL63_STRAF</name>
<feature type="transmembrane region" description="Helical" evidence="1">
    <location>
        <begin position="26"/>
        <end position="46"/>
    </location>
</feature>
<comment type="caution">
    <text evidence="2">The sequence shown here is derived from an EMBL/GenBank/DDBJ whole genome shotgun (WGS) entry which is preliminary data.</text>
</comment>
<dbReference type="OrthoDB" id="913633at2759"/>
<keyword evidence="1" id="KW-0812">Transmembrane</keyword>
<dbReference type="InterPro" id="IPR020532">
    <property type="entry name" value="Cycloeucalenol_cycloisomerase"/>
</dbReference>
<dbReference type="PANTHER" id="PTHR35136:SF1">
    <property type="entry name" value="CYCLOEUCALENOL CYCLOISOMERASE"/>
    <property type="match status" value="1"/>
</dbReference>
<dbReference type="PANTHER" id="PTHR35136">
    <property type="entry name" value="CYCLOEUCALENOL CYCLOISOMERASE"/>
    <property type="match status" value="1"/>
</dbReference>
<evidence type="ECO:0000313" key="3">
    <source>
        <dbReference type="Proteomes" id="UP000325081"/>
    </source>
</evidence>
<evidence type="ECO:0000256" key="1">
    <source>
        <dbReference type="SAM" id="Phobius"/>
    </source>
</evidence>
<accession>A0A5A7QL63</accession>
<protein>
    <submittedName>
        <fullName evidence="2">Cyclopropyl isomerase</fullName>
    </submittedName>
</protein>
<feature type="transmembrane region" description="Helical" evidence="1">
    <location>
        <begin position="92"/>
        <end position="115"/>
    </location>
</feature>
<dbReference type="GO" id="GO:0047793">
    <property type="term" value="F:cycloeucalenol cycloisomerase activity"/>
    <property type="evidence" value="ECO:0007669"/>
    <property type="project" value="InterPro"/>
</dbReference>
<feature type="transmembrane region" description="Helical" evidence="1">
    <location>
        <begin position="121"/>
        <end position="142"/>
    </location>
</feature>
<dbReference type="Proteomes" id="UP000325081">
    <property type="component" value="Unassembled WGS sequence"/>
</dbReference>
<keyword evidence="1" id="KW-1133">Transmembrane helix</keyword>
<dbReference type="AlphaFoldDB" id="A0A5A7QL63"/>
<proteinExistence type="predicted"/>
<reference evidence="3" key="1">
    <citation type="journal article" date="2019" name="Curr. Biol.">
        <title>Genome Sequence of Striga asiatica Provides Insight into the Evolution of Plant Parasitism.</title>
        <authorList>
            <person name="Yoshida S."/>
            <person name="Kim S."/>
            <person name="Wafula E.K."/>
            <person name="Tanskanen J."/>
            <person name="Kim Y.M."/>
            <person name="Honaas L."/>
            <person name="Yang Z."/>
            <person name="Spallek T."/>
            <person name="Conn C.E."/>
            <person name="Ichihashi Y."/>
            <person name="Cheong K."/>
            <person name="Cui S."/>
            <person name="Der J.P."/>
            <person name="Gundlach H."/>
            <person name="Jiao Y."/>
            <person name="Hori C."/>
            <person name="Ishida J.K."/>
            <person name="Kasahara H."/>
            <person name="Kiba T."/>
            <person name="Kim M.S."/>
            <person name="Koo N."/>
            <person name="Laohavisit A."/>
            <person name="Lee Y.H."/>
            <person name="Lumba S."/>
            <person name="McCourt P."/>
            <person name="Mortimer J.C."/>
            <person name="Mutuku J.M."/>
            <person name="Nomura T."/>
            <person name="Sasaki-Sekimoto Y."/>
            <person name="Seto Y."/>
            <person name="Wang Y."/>
            <person name="Wakatake T."/>
            <person name="Sakakibara H."/>
            <person name="Demura T."/>
            <person name="Yamaguchi S."/>
            <person name="Yoneyama K."/>
            <person name="Manabe R.I."/>
            <person name="Nelson D.C."/>
            <person name="Schulman A.H."/>
            <person name="Timko M.P."/>
            <person name="dePamphilis C.W."/>
            <person name="Choi D."/>
            <person name="Shirasu K."/>
        </authorList>
    </citation>
    <scope>NUCLEOTIDE SEQUENCE [LARGE SCALE GENOMIC DNA]</scope>
    <source>
        <strain evidence="3">cv. UVA1</strain>
    </source>
</reference>
<organism evidence="2 3">
    <name type="scientific">Striga asiatica</name>
    <name type="common">Asiatic witchweed</name>
    <name type="synonym">Buchnera asiatica</name>
    <dbReference type="NCBI Taxonomy" id="4170"/>
    <lineage>
        <taxon>Eukaryota</taxon>
        <taxon>Viridiplantae</taxon>
        <taxon>Streptophyta</taxon>
        <taxon>Embryophyta</taxon>
        <taxon>Tracheophyta</taxon>
        <taxon>Spermatophyta</taxon>
        <taxon>Magnoliopsida</taxon>
        <taxon>eudicotyledons</taxon>
        <taxon>Gunneridae</taxon>
        <taxon>Pentapetalae</taxon>
        <taxon>asterids</taxon>
        <taxon>lamiids</taxon>
        <taxon>Lamiales</taxon>
        <taxon>Orobanchaceae</taxon>
        <taxon>Buchnereae</taxon>
        <taxon>Striga</taxon>
    </lineage>
</organism>
<keyword evidence="2" id="KW-0413">Isomerase</keyword>
<feature type="transmembrane region" description="Helical" evidence="1">
    <location>
        <begin position="222"/>
        <end position="243"/>
    </location>
</feature>
<dbReference type="EMBL" id="BKCP01007404">
    <property type="protein sequence ID" value="GER46055.1"/>
    <property type="molecule type" value="Genomic_DNA"/>
</dbReference>
<gene>
    <name evidence="2" type="ORF">STAS_23058</name>
</gene>
<keyword evidence="3" id="KW-1185">Reference proteome</keyword>
<feature type="transmembrane region" description="Helical" evidence="1">
    <location>
        <begin position="190"/>
        <end position="210"/>
    </location>
</feature>
<sequence length="271" mass="30815">MGGGEAGCTSSNLWLAQDPSKRWGEIFFLLCTPFWLTLCLRIVVPYKLYESFTEWEYLIVGLISALPAFIIPIIFCWKGNIADSSKCWKDRYWIKVSIGFALLFFSLPFLFTLLICGSCFSVTWGITSGLIIFSVLGASYTFPSWKMNNDSALYGPLAGEPAVGFQSQLDFRPFILHSISRDCSYFQSSMYKYGSLFYAIYFVISFPMFFRIDEKPGDWWDLPRVAIDALGAAMLVTIILDLWRVFLGPIIQIADSKQCLQPRLPWFPGNA</sequence>
<feature type="transmembrane region" description="Helical" evidence="1">
    <location>
        <begin position="58"/>
        <end position="80"/>
    </location>
</feature>